<dbReference type="Pfam" id="PF08281">
    <property type="entry name" value="Sigma70_r4_2"/>
    <property type="match status" value="1"/>
</dbReference>
<dbReference type="GO" id="GO:0006352">
    <property type="term" value="P:DNA-templated transcription initiation"/>
    <property type="evidence" value="ECO:0007669"/>
    <property type="project" value="InterPro"/>
</dbReference>
<dbReference type="InterPro" id="IPR007627">
    <property type="entry name" value="RNA_pol_sigma70_r2"/>
</dbReference>
<reference evidence="7" key="1">
    <citation type="journal article" date="2023" name="Comput. Struct. Biotechnol. J.">
        <title>Discovery of a novel marine Bacteroidetes with a rich repertoire of carbohydrate-active enzymes.</title>
        <authorList>
            <person name="Chen B."/>
            <person name="Liu G."/>
            <person name="Chen Q."/>
            <person name="Wang H."/>
            <person name="Liu L."/>
            <person name="Tang K."/>
        </authorList>
    </citation>
    <scope>NUCLEOTIDE SEQUENCE</scope>
    <source>
        <strain evidence="7">TK19036</strain>
    </source>
</reference>
<dbReference type="EMBL" id="CP120682">
    <property type="protein sequence ID" value="WKN38462.1"/>
    <property type="molecule type" value="Genomic_DNA"/>
</dbReference>
<evidence type="ECO:0000259" key="6">
    <source>
        <dbReference type="Pfam" id="PF08281"/>
    </source>
</evidence>
<evidence type="ECO:0000256" key="2">
    <source>
        <dbReference type="ARBA" id="ARBA00023015"/>
    </source>
</evidence>
<dbReference type="Gene3D" id="1.10.1740.10">
    <property type="match status" value="1"/>
</dbReference>
<dbReference type="InterPro" id="IPR013324">
    <property type="entry name" value="RNA_pol_sigma_r3/r4-like"/>
</dbReference>
<sequence>MVLLKQEFTRIISQHQGILHKVCRIYRDTTEDQEDLFQEMVYQLWKAYPAYRKEAKVTTWMYKIALSTAVARYRKKRLVTTALTSVEVMEGEATVHPERERLYRAIGTLSEAEKALVTLYLDDYRYEEIAQILGVTTSYVGVKLHRIKEKLTHLLNPHTHES</sequence>
<feature type="domain" description="RNA polymerase sigma factor 70 region 4 type 2" evidence="6">
    <location>
        <begin position="99"/>
        <end position="151"/>
    </location>
</feature>
<dbReference type="PANTHER" id="PTHR43133">
    <property type="entry name" value="RNA POLYMERASE ECF-TYPE SIGMA FACTO"/>
    <property type="match status" value="1"/>
</dbReference>
<dbReference type="CDD" id="cd06171">
    <property type="entry name" value="Sigma70_r4"/>
    <property type="match status" value="1"/>
</dbReference>
<gene>
    <name evidence="7" type="ORF">K4G66_07070</name>
</gene>
<dbReference type="SUPFAM" id="SSF88946">
    <property type="entry name" value="Sigma2 domain of RNA polymerase sigma factors"/>
    <property type="match status" value="1"/>
</dbReference>
<dbReference type="GO" id="GO:0003677">
    <property type="term" value="F:DNA binding"/>
    <property type="evidence" value="ECO:0007669"/>
    <property type="project" value="InterPro"/>
</dbReference>
<dbReference type="Pfam" id="PF04542">
    <property type="entry name" value="Sigma70_r2"/>
    <property type="match status" value="1"/>
</dbReference>
<comment type="similarity">
    <text evidence="1">Belongs to the sigma-70 factor family. ECF subfamily.</text>
</comment>
<dbReference type="InterPro" id="IPR036388">
    <property type="entry name" value="WH-like_DNA-bd_sf"/>
</dbReference>
<keyword evidence="3" id="KW-0731">Sigma factor</keyword>
<evidence type="ECO:0000256" key="3">
    <source>
        <dbReference type="ARBA" id="ARBA00023082"/>
    </source>
</evidence>
<evidence type="ECO:0000256" key="1">
    <source>
        <dbReference type="ARBA" id="ARBA00010641"/>
    </source>
</evidence>
<evidence type="ECO:0000259" key="5">
    <source>
        <dbReference type="Pfam" id="PF04542"/>
    </source>
</evidence>
<dbReference type="AlphaFoldDB" id="A0AA49GQ51"/>
<dbReference type="InterPro" id="IPR013249">
    <property type="entry name" value="RNA_pol_sigma70_r4_t2"/>
</dbReference>
<accession>A0AA49GQ51</accession>
<dbReference type="SUPFAM" id="SSF88659">
    <property type="entry name" value="Sigma3 and sigma4 domains of RNA polymerase sigma factors"/>
    <property type="match status" value="1"/>
</dbReference>
<dbReference type="GO" id="GO:0016987">
    <property type="term" value="F:sigma factor activity"/>
    <property type="evidence" value="ECO:0007669"/>
    <property type="project" value="UniProtKB-KW"/>
</dbReference>
<dbReference type="InterPro" id="IPR014284">
    <property type="entry name" value="RNA_pol_sigma-70_dom"/>
</dbReference>
<protein>
    <submittedName>
        <fullName evidence="7">Sigma-70 family RNA polymerase sigma factor</fullName>
    </submittedName>
</protein>
<evidence type="ECO:0000256" key="4">
    <source>
        <dbReference type="ARBA" id="ARBA00023163"/>
    </source>
</evidence>
<dbReference type="Gene3D" id="1.10.10.10">
    <property type="entry name" value="Winged helix-like DNA-binding domain superfamily/Winged helix DNA-binding domain"/>
    <property type="match status" value="1"/>
</dbReference>
<reference evidence="7" key="2">
    <citation type="journal article" date="2024" name="Antonie Van Leeuwenhoek">
        <title>Roseihalotalea indica gen. nov., sp. nov., a halophilic Bacteroidetes from mesopelagic Southwest Indian Ocean with higher carbohydrate metabolic potential.</title>
        <authorList>
            <person name="Chen B."/>
            <person name="Zhang M."/>
            <person name="Lin D."/>
            <person name="Ye J."/>
            <person name="Tang K."/>
        </authorList>
    </citation>
    <scope>NUCLEOTIDE SEQUENCE</scope>
    <source>
        <strain evidence="7">TK19036</strain>
    </source>
</reference>
<feature type="domain" description="RNA polymerase sigma-70 region 2" evidence="5">
    <location>
        <begin position="12"/>
        <end position="77"/>
    </location>
</feature>
<dbReference type="NCBIfam" id="TIGR02937">
    <property type="entry name" value="sigma70-ECF"/>
    <property type="match status" value="1"/>
</dbReference>
<dbReference type="PANTHER" id="PTHR43133:SF45">
    <property type="entry name" value="RNA POLYMERASE ECF-TYPE SIGMA FACTOR"/>
    <property type="match status" value="1"/>
</dbReference>
<dbReference type="InterPro" id="IPR039425">
    <property type="entry name" value="RNA_pol_sigma-70-like"/>
</dbReference>
<keyword evidence="4" id="KW-0804">Transcription</keyword>
<organism evidence="7">
    <name type="scientific">Roseihalotalea indica</name>
    <dbReference type="NCBI Taxonomy" id="2867963"/>
    <lineage>
        <taxon>Bacteria</taxon>
        <taxon>Pseudomonadati</taxon>
        <taxon>Bacteroidota</taxon>
        <taxon>Cytophagia</taxon>
        <taxon>Cytophagales</taxon>
        <taxon>Catalimonadaceae</taxon>
        <taxon>Roseihalotalea</taxon>
    </lineage>
</organism>
<keyword evidence="2" id="KW-0805">Transcription regulation</keyword>
<dbReference type="InterPro" id="IPR013325">
    <property type="entry name" value="RNA_pol_sigma_r2"/>
</dbReference>
<evidence type="ECO:0000313" key="7">
    <source>
        <dbReference type="EMBL" id="WKN38462.1"/>
    </source>
</evidence>
<proteinExistence type="inferred from homology"/>
<name>A0AA49GQ51_9BACT</name>